<dbReference type="GO" id="GO:0008168">
    <property type="term" value="F:methyltransferase activity"/>
    <property type="evidence" value="ECO:0007669"/>
    <property type="project" value="UniProtKB-KW"/>
</dbReference>
<protein>
    <submittedName>
        <fullName evidence="2">S-adenosyl-L-methionine-dependent methyltransferase</fullName>
    </submittedName>
</protein>
<organism evidence="2 3">
    <name type="scientific">Crucibulum laeve</name>
    <dbReference type="NCBI Taxonomy" id="68775"/>
    <lineage>
        <taxon>Eukaryota</taxon>
        <taxon>Fungi</taxon>
        <taxon>Dikarya</taxon>
        <taxon>Basidiomycota</taxon>
        <taxon>Agaricomycotina</taxon>
        <taxon>Agaricomycetes</taxon>
        <taxon>Agaricomycetidae</taxon>
        <taxon>Agaricales</taxon>
        <taxon>Agaricineae</taxon>
        <taxon>Nidulariaceae</taxon>
        <taxon>Crucibulum</taxon>
    </lineage>
</organism>
<dbReference type="PANTHER" id="PTHR43591:SF105">
    <property type="entry name" value="METHYLTRANSFERASE DOMAIN-CONTAINING PROTEIN-RELATED"/>
    <property type="match status" value="1"/>
</dbReference>
<evidence type="ECO:0000313" key="3">
    <source>
        <dbReference type="Proteomes" id="UP000308652"/>
    </source>
</evidence>
<accession>A0A5C3M572</accession>
<sequence>MSITVPAASLDHREDRNFTSFPNSSYIFPSDDREKERLRNQHFFWRRVFGGRILFAPIMLQPTDVVLESGAGSGIWLLDIAKEVPASVTLHGIDIESNLFPELHPENIHFSISSVTTLPHEWTNKFTLVHQRLLIGALKKSEWPTALQEIHRVLAPGGWVQLFESAGREAGPCLARMRAMASALYASRGQVGDIISRHLPLILPELGFINVTTEEREQPSGTWAGKEGIEGKKNIIDLYIAMKPAILKAGGFGIINSEQGYDDLLEALGKELDETMGAFQRACVVYAQKPVAVK</sequence>
<keyword evidence="2" id="KW-0489">Methyltransferase</keyword>
<feature type="non-terminal residue" evidence="2">
    <location>
        <position position="1"/>
    </location>
</feature>
<dbReference type="InterPro" id="IPR041698">
    <property type="entry name" value="Methyltransf_25"/>
</dbReference>
<keyword evidence="3" id="KW-1185">Reference proteome</keyword>
<gene>
    <name evidence="2" type="ORF">BDQ12DRAFT_734881</name>
</gene>
<dbReference type="GO" id="GO:0032259">
    <property type="term" value="P:methylation"/>
    <property type="evidence" value="ECO:0007669"/>
    <property type="project" value="UniProtKB-KW"/>
</dbReference>
<dbReference type="InterPro" id="IPR029063">
    <property type="entry name" value="SAM-dependent_MTases_sf"/>
</dbReference>
<reference evidence="2 3" key="1">
    <citation type="journal article" date="2019" name="Nat. Ecol. Evol.">
        <title>Megaphylogeny resolves global patterns of mushroom evolution.</title>
        <authorList>
            <person name="Varga T."/>
            <person name="Krizsan K."/>
            <person name="Foldi C."/>
            <person name="Dima B."/>
            <person name="Sanchez-Garcia M."/>
            <person name="Sanchez-Ramirez S."/>
            <person name="Szollosi G.J."/>
            <person name="Szarkandi J.G."/>
            <person name="Papp V."/>
            <person name="Albert L."/>
            <person name="Andreopoulos W."/>
            <person name="Angelini C."/>
            <person name="Antonin V."/>
            <person name="Barry K.W."/>
            <person name="Bougher N.L."/>
            <person name="Buchanan P."/>
            <person name="Buyck B."/>
            <person name="Bense V."/>
            <person name="Catcheside P."/>
            <person name="Chovatia M."/>
            <person name="Cooper J."/>
            <person name="Damon W."/>
            <person name="Desjardin D."/>
            <person name="Finy P."/>
            <person name="Geml J."/>
            <person name="Haridas S."/>
            <person name="Hughes K."/>
            <person name="Justo A."/>
            <person name="Karasinski D."/>
            <person name="Kautmanova I."/>
            <person name="Kiss B."/>
            <person name="Kocsube S."/>
            <person name="Kotiranta H."/>
            <person name="LaButti K.M."/>
            <person name="Lechner B.E."/>
            <person name="Liimatainen K."/>
            <person name="Lipzen A."/>
            <person name="Lukacs Z."/>
            <person name="Mihaltcheva S."/>
            <person name="Morgado L.N."/>
            <person name="Niskanen T."/>
            <person name="Noordeloos M.E."/>
            <person name="Ohm R.A."/>
            <person name="Ortiz-Santana B."/>
            <person name="Ovrebo C."/>
            <person name="Racz N."/>
            <person name="Riley R."/>
            <person name="Savchenko A."/>
            <person name="Shiryaev A."/>
            <person name="Soop K."/>
            <person name="Spirin V."/>
            <person name="Szebenyi C."/>
            <person name="Tomsovsky M."/>
            <person name="Tulloss R.E."/>
            <person name="Uehling J."/>
            <person name="Grigoriev I.V."/>
            <person name="Vagvolgyi C."/>
            <person name="Papp T."/>
            <person name="Martin F.M."/>
            <person name="Miettinen O."/>
            <person name="Hibbett D.S."/>
            <person name="Nagy L.G."/>
        </authorList>
    </citation>
    <scope>NUCLEOTIDE SEQUENCE [LARGE SCALE GENOMIC DNA]</scope>
    <source>
        <strain evidence="2 3">CBS 166.37</strain>
    </source>
</reference>
<dbReference type="STRING" id="68775.A0A5C3M572"/>
<dbReference type="Proteomes" id="UP000308652">
    <property type="component" value="Unassembled WGS sequence"/>
</dbReference>
<dbReference type="OrthoDB" id="184880at2759"/>
<dbReference type="SUPFAM" id="SSF53335">
    <property type="entry name" value="S-adenosyl-L-methionine-dependent methyltransferases"/>
    <property type="match status" value="1"/>
</dbReference>
<dbReference type="CDD" id="cd02440">
    <property type="entry name" value="AdoMet_MTases"/>
    <property type="match status" value="1"/>
</dbReference>
<dbReference type="EMBL" id="ML213599">
    <property type="protein sequence ID" value="TFK39536.1"/>
    <property type="molecule type" value="Genomic_DNA"/>
</dbReference>
<feature type="domain" description="Methyltransferase" evidence="1">
    <location>
        <begin position="66"/>
        <end position="158"/>
    </location>
</feature>
<dbReference type="Pfam" id="PF13649">
    <property type="entry name" value="Methyltransf_25"/>
    <property type="match status" value="1"/>
</dbReference>
<dbReference type="PANTHER" id="PTHR43591">
    <property type="entry name" value="METHYLTRANSFERASE"/>
    <property type="match status" value="1"/>
</dbReference>
<dbReference type="AlphaFoldDB" id="A0A5C3M572"/>
<dbReference type="Gene3D" id="3.40.50.150">
    <property type="entry name" value="Vaccinia Virus protein VP39"/>
    <property type="match status" value="1"/>
</dbReference>
<evidence type="ECO:0000313" key="2">
    <source>
        <dbReference type="EMBL" id="TFK39536.1"/>
    </source>
</evidence>
<proteinExistence type="predicted"/>
<name>A0A5C3M572_9AGAR</name>
<evidence type="ECO:0000259" key="1">
    <source>
        <dbReference type="Pfam" id="PF13649"/>
    </source>
</evidence>
<keyword evidence="2" id="KW-0808">Transferase</keyword>